<dbReference type="PANTHER" id="PTHR33630">
    <property type="entry name" value="CUTINASE RV1984C-RELATED-RELATED"/>
    <property type="match status" value="1"/>
</dbReference>
<feature type="chain" id="PRO_5004170462" evidence="4">
    <location>
        <begin position="19"/>
        <end position="285"/>
    </location>
</feature>
<dbReference type="STRING" id="341663.Q0CNM5"/>
<dbReference type="Gene3D" id="3.40.50.1820">
    <property type="entry name" value="alpha/beta hydrolase"/>
    <property type="match status" value="1"/>
</dbReference>
<dbReference type="eggNOG" id="ENOG502QUMZ">
    <property type="taxonomic scope" value="Eukaryota"/>
</dbReference>
<feature type="signal peptide" evidence="4">
    <location>
        <begin position="1"/>
        <end position="18"/>
    </location>
</feature>
<keyword evidence="2" id="KW-0378">Hydrolase</keyword>
<name>Q0CNM5_ASPTN</name>
<dbReference type="PROSITE" id="PS00562">
    <property type="entry name" value="CBM1_1"/>
    <property type="match status" value="1"/>
</dbReference>
<dbReference type="GO" id="GO:0030248">
    <property type="term" value="F:cellulose binding"/>
    <property type="evidence" value="ECO:0007669"/>
    <property type="project" value="InterPro"/>
</dbReference>
<dbReference type="Pfam" id="PF00734">
    <property type="entry name" value="CBM_1"/>
    <property type="match status" value="1"/>
</dbReference>
<organism evidence="6 7">
    <name type="scientific">Aspergillus terreus (strain NIH 2624 / FGSC A1156)</name>
    <dbReference type="NCBI Taxonomy" id="341663"/>
    <lineage>
        <taxon>Eukaryota</taxon>
        <taxon>Fungi</taxon>
        <taxon>Dikarya</taxon>
        <taxon>Ascomycota</taxon>
        <taxon>Pezizomycotina</taxon>
        <taxon>Eurotiomycetes</taxon>
        <taxon>Eurotiomycetidae</taxon>
        <taxon>Eurotiales</taxon>
        <taxon>Aspergillaceae</taxon>
        <taxon>Aspergillus</taxon>
        <taxon>Aspergillus subgen. Circumdati</taxon>
    </lineage>
</organism>
<protein>
    <submittedName>
        <fullName evidence="6">Acetylxylan esterase</fullName>
    </submittedName>
</protein>
<dbReference type="SUPFAM" id="SSF57180">
    <property type="entry name" value="Cellulose-binding domain"/>
    <property type="match status" value="1"/>
</dbReference>
<dbReference type="SUPFAM" id="SSF53474">
    <property type="entry name" value="alpha/beta-Hydrolases"/>
    <property type="match status" value="1"/>
</dbReference>
<evidence type="ECO:0000259" key="5">
    <source>
        <dbReference type="PROSITE" id="PS51164"/>
    </source>
</evidence>
<dbReference type="SMART" id="SM01110">
    <property type="entry name" value="Cutinase"/>
    <property type="match status" value="1"/>
</dbReference>
<dbReference type="GeneID" id="4319895"/>
<keyword evidence="3" id="KW-1015">Disulfide bond</keyword>
<sequence>MLWTLSILPLLGHAIASAVPAEKRQSCPGVHVFGARETTASPGYGSSSTVVNLILSAYSGSTAEAISYPACGGQSSCGGVSYSASVAAGIDAVASAVNSFNTQCPSTQLVLVGYSQGGEIMDAALCGGGVPNQGVTNTAVRLSSSAVNMVKAAIFMGDPLFRAGLPYDVGTCSAGGFDARPAGFSCPSASKIQSYCDGPDPYCCNGSNAATHNGYGAEYGQAALTFVKSKLSSSSSGGGSTGGGSGSGGTVAQYGQCGGQGYTGATTCQSPYTCTVMNQWYSQCL</sequence>
<dbReference type="AlphaFoldDB" id="Q0CNM5"/>
<dbReference type="EMBL" id="CH476599">
    <property type="protein sequence ID" value="EAU35156.1"/>
    <property type="molecule type" value="Genomic_DNA"/>
</dbReference>
<dbReference type="GO" id="GO:0005975">
    <property type="term" value="P:carbohydrate metabolic process"/>
    <property type="evidence" value="ECO:0007669"/>
    <property type="project" value="InterPro"/>
</dbReference>
<dbReference type="Pfam" id="PF01083">
    <property type="entry name" value="Cutinase"/>
    <property type="match status" value="1"/>
</dbReference>
<dbReference type="RefSeq" id="XP_001213887.1">
    <property type="nucleotide sequence ID" value="XM_001213887.1"/>
</dbReference>
<dbReference type="OrthoDB" id="2586582at2759"/>
<dbReference type="InterPro" id="IPR035971">
    <property type="entry name" value="CBD_sf"/>
</dbReference>
<feature type="domain" description="CBM1" evidence="5">
    <location>
        <begin position="249"/>
        <end position="285"/>
    </location>
</feature>
<dbReference type="Proteomes" id="UP000007963">
    <property type="component" value="Unassembled WGS sequence"/>
</dbReference>
<evidence type="ECO:0000313" key="6">
    <source>
        <dbReference type="EMBL" id="EAU35156.1"/>
    </source>
</evidence>
<evidence type="ECO:0000256" key="3">
    <source>
        <dbReference type="ARBA" id="ARBA00023157"/>
    </source>
</evidence>
<dbReference type="VEuPathDB" id="FungiDB:ATEG_04709"/>
<dbReference type="PROSITE" id="PS51164">
    <property type="entry name" value="CBM1_2"/>
    <property type="match status" value="1"/>
</dbReference>
<dbReference type="InterPro" id="IPR029058">
    <property type="entry name" value="AB_hydrolase_fold"/>
</dbReference>
<dbReference type="GO" id="GO:0052689">
    <property type="term" value="F:carboxylic ester hydrolase activity"/>
    <property type="evidence" value="ECO:0007669"/>
    <property type="project" value="UniProtKB-ARBA"/>
</dbReference>
<gene>
    <name evidence="6" type="ORF">ATEG_04709</name>
</gene>
<dbReference type="SMART" id="SM00236">
    <property type="entry name" value="fCBD"/>
    <property type="match status" value="1"/>
</dbReference>
<keyword evidence="1 4" id="KW-0732">Signal</keyword>
<evidence type="ECO:0000256" key="4">
    <source>
        <dbReference type="SAM" id="SignalP"/>
    </source>
</evidence>
<dbReference type="OMA" id="CPNTREV"/>
<evidence type="ECO:0000313" key="7">
    <source>
        <dbReference type="Proteomes" id="UP000007963"/>
    </source>
</evidence>
<accession>Q0CNM5</accession>
<dbReference type="ESTHER" id="asptn-q0cnm5">
    <property type="family name" value="Acetylxylan_esterase"/>
</dbReference>
<evidence type="ECO:0000256" key="1">
    <source>
        <dbReference type="ARBA" id="ARBA00022729"/>
    </source>
</evidence>
<dbReference type="HOGENOM" id="CLU_040058_4_1_1"/>
<reference evidence="7" key="1">
    <citation type="submission" date="2005-09" db="EMBL/GenBank/DDBJ databases">
        <title>Annotation of the Aspergillus terreus NIH2624 genome.</title>
        <authorList>
            <person name="Birren B.W."/>
            <person name="Lander E.S."/>
            <person name="Galagan J.E."/>
            <person name="Nusbaum C."/>
            <person name="Devon K."/>
            <person name="Henn M."/>
            <person name="Ma L.-J."/>
            <person name="Jaffe D.B."/>
            <person name="Butler J."/>
            <person name="Alvarez P."/>
            <person name="Gnerre S."/>
            <person name="Grabherr M."/>
            <person name="Kleber M."/>
            <person name="Mauceli E.W."/>
            <person name="Brockman W."/>
            <person name="Rounsley S."/>
            <person name="Young S.K."/>
            <person name="LaButti K."/>
            <person name="Pushparaj V."/>
            <person name="DeCaprio D."/>
            <person name="Crawford M."/>
            <person name="Koehrsen M."/>
            <person name="Engels R."/>
            <person name="Montgomery P."/>
            <person name="Pearson M."/>
            <person name="Howarth C."/>
            <person name="Larson L."/>
            <person name="Luoma S."/>
            <person name="White J."/>
            <person name="Alvarado L."/>
            <person name="Kodira C.D."/>
            <person name="Zeng Q."/>
            <person name="Oleary S."/>
            <person name="Yandava C."/>
            <person name="Denning D.W."/>
            <person name="Nierman W.C."/>
            <person name="Milne T."/>
            <person name="Madden K."/>
        </authorList>
    </citation>
    <scope>NUCLEOTIDE SEQUENCE [LARGE SCALE GENOMIC DNA]</scope>
    <source>
        <strain evidence="7">NIH 2624 / FGSC A1156</strain>
    </source>
</reference>
<dbReference type="InterPro" id="IPR000254">
    <property type="entry name" value="CBD"/>
</dbReference>
<proteinExistence type="predicted"/>
<dbReference type="GO" id="GO:0005576">
    <property type="term" value="C:extracellular region"/>
    <property type="evidence" value="ECO:0007669"/>
    <property type="project" value="InterPro"/>
</dbReference>
<dbReference type="PANTHER" id="PTHR33630:SF13">
    <property type="entry name" value="ACETYLXYLAN ESTERASE"/>
    <property type="match status" value="1"/>
</dbReference>
<dbReference type="InterPro" id="IPR000675">
    <property type="entry name" value="Cutinase/axe"/>
</dbReference>
<evidence type="ECO:0000256" key="2">
    <source>
        <dbReference type="ARBA" id="ARBA00022801"/>
    </source>
</evidence>